<reference evidence="1" key="1">
    <citation type="journal article" date="2004" name="Nature">
        <title>Genome duplication in the teleost fish Tetraodon nigroviridis reveals the early vertebrate proto-karyotype.</title>
        <authorList>
            <person name="Jaillon O."/>
            <person name="Aury J.-M."/>
            <person name="Brunet F."/>
            <person name="Petit J.-L."/>
            <person name="Stange-Thomann N."/>
            <person name="Mauceli E."/>
            <person name="Bouneau L."/>
            <person name="Fischer C."/>
            <person name="Ozouf-Costaz C."/>
            <person name="Bernot A."/>
            <person name="Nicaud S."/>
            <person name="Jaffe D."/>
            <person name="Fisher S."/>
            <person name="Lutfalla G."/>
            <person name="Dossat C."/>
            <person name="Segurens B."/>
            <person name="Dasilva C."/>
            <person name="Salanoubat M."/>
            <person name="Levy M."/>
            <person name="Boudet N."/>
            <person name="Castellano S."/>
            <person name="Anthouard V."/>
            <person name="Jubin C."/>
            <person name="Castelli V."/>
            <person name="Katinka M."/>
            <person name="Vacherie B."/>
            <person name="Biemont C."/>
            <person name="Skalli Z."/>
            <person name="Cattolico L."/>
            <person name="Poulain J."/>
            <person name="De Berardinis V."/>
            <person name="Cruaud C."/>
            <person name="Duprat S."/>
            <person name="Brottier P."/>
            <person name="Coutanceau J.-P."/>
            <person name="Gouzy J."/>
            <person name="Parra G."/>
            <person name="Lardier G."/>
            <person name="Chapple C."/>
            <person name="McKernan K.J."/>
            <person name="McEwan P."/>
            <person name="Bosak S."/>
            <person name="Kellis M."/>
            <person name="Volff J.-N."/>
            <person name="Guigo R."/>
            <person name="Zody M.C."/>
            <person name="Mesirov J."/>
            <person name="Lindblad-Toh K."/>
            <person name="Birren B."/>
            <person name="Nusbaum C."/>
            <person name="Kahn D."/>
            <person name="Robinson-Rechavi M."/>
            <person name="Laudet V."/>
            <person name="Schachter V."/>
            <person name="Quetier F."/>
            <person name="Saurin W."/>
            <person name="Scarpelli C."/>
            <person name="Wincker P."/>
            <person name="Lander E.S."/>
            <person name="Weissenbach J."/>
            <person name="Roest Crollius H."/>
        </authorList>
    </citation>
    <scope>NUCLEOTIDE SEQUENCE [LARGE SCALE GENOMIC DNA]</scope>
</reference>
<comment type="caution">
    <text evidence="1">The sequence shown here is derived from an EMBL/GenBank/DDBJ whole genome shotgun (WGS) entry which is preliminary data.</text>
</comment>
<proteinExistence type="predicted"/>
<reference evidence="1" key="2">
    <citation type="submission" date="2004-02" db="EMBL/GenBank/DDBJ databases">
        <authorList>
            <consortium name="Genoscope"/>
            <consortium name="Whitehead Institute Centre for Genome Research"/>
        </authorList>
    </citation>
    <scope>NUCLEOTIDE SEQUENCE</scope>
</reference>
<dbReference type="KEGG" id="tng:GSTEN00038078G001"/>
<name>Q4RCZ6_TETNG</name>
<protein>
    <submittedName>
        <fullName evidence="1">(spotted green pufferfish) hypothetical protein</fullName>
    </submittedName>
</protein>
<dbReference type="AlphaFoldDB" id="Q4RCZ6"/>
<gene>
    <name evidence="1" type="ORF">GSTENG00038078001</name>
</gene>
<evidence type="ECO:0000313" key="1">
    <source>
        <dbReference type="EMBL" id="CAG13736.1"/>
    </source>
</evidence>
<feature type="non-terminal residue" evidence="1">
    <location>
        <position position="1"/>
    </location>
</feature>
<organism evidence="1">
    <name type="scientific">Tetraodon nigroviridis</name>
    <name type="common">Spotted green pufferfish</name>
    <name type="synonym">Chelonodon nigroviridis</name>
    <dbReference type="NCBI Taxonomy" id="99883"/>
    <lineage>
        <taxon>Eukaryota</taxon>
        <taxon>Metazoa</taxon>
        <taxon>Chordata</taxon>
        <taxon>Craniata</taxon>
        <taxon>Vertebrata</taxon>
        <taxon>Euteleostomi</taxon>
        <taxon>Actinopterygii</taxon>
        <taxon>Neopterygii</taxon>
        <taxon>Teleostei</taxon>
        <taxon>Neoteleostei</taxon>
        <taxon>Acanthomorphata</taxon>
        <taxon>Eupercaria</taxon>
        <taxon>Tetraodontiformes</taxon>
        <taxon>Tetradontoidea</taxon>
        <taxon>Tetraodontidae</taxon>
        <taxon>Tetraodon</taxon>
    </lineage>
</organism>
<sequence>VKRNPAQRGCGRQKLCSHLELKRLLNRDSRVRFSVFNQTRGNCKSSTWSADNGCVSSTIPSRPICPSVRLSVHPSIHPSVPLKQQLQTADLGLQLDMHTRSRRIEVTVCVCVCVCV</sequence>
<accession>Q4RCZ6</accession>
<dbReference type="EMBL" id="CAAE01017716">
    <property type="protein sequence ID" value="CAG13736.1"/>
    <property type="molecule type" value="Genomic_DNA"/>
</dbReference>